<name>A0A6J4D0W0_9HELI</name>
<reference evidence="2 3" key="1">
    <citation type="submission" date="2019-06" db="EMBL/GenBank/DDBJ databases">
        <title>Complete genome sequence of Helicobacter suis SNTW101c.</title>
        <authorList>
            <person name="Rimbara E."/>
            <person name="Suzuki M."/>
            <person name="Matsui H."/>
            <person name="Nakamura M."/>
            <person name="Mori S."/>
            <person name="Shibayama K."/>
        </authorList>
    </citation>
    <scope>NUCLEOTIDE SEQUENCE [LARGE SCALE GENOMIC DNA]</scope>
    <source>
        <strain evidence="2 3">SNTW101c</strain>
        <plasmid evidence="3">Plasmid: psntw101c_2 dna</plasmid>
    </source>
</reference>
<evidence type="ECO:0000313" key="2">
    <source>
        <dbReference type="EMBL" id="BCD71095.1"/>
    </source>
</evidence>
<evidence type="ECO:0000256" key="1">
    <source>
        <dbReference type="SAM" id="MobiDB-lite"/>
    </source>
</evidence>
<keyword evidence="2" id="KW-0614">Plasmid</keyword>
<geneLocation type="plasmid" evidence="3">
    <name>: psntw101c_2 dna</name>
</geneLocation>
<evidence type="ECO:0000313" key="3">
    <source>
        <dbReference type="Proteomes" id="UP000317935"/>
    </source>
</evidence>
<dbReference type="AlphaFoldDB" id="A0A6J4D0W0"/>
<feature type="region of interest" description="Disordered" evidence="1">
    <location>
        <begin position="395"/>
        <end position="423"/>
    </location>
</feature>
<proteinExistence type="predicted"/>
<protein>
    <submittedName>
        <fullName evidence="2">Uncharacterized protein</fullName>
    </submittedName>
</protein>
<gene>
    <name evidence="2" type="ORF">SNTW_17400</name>
</gene>
<feature type="region of interest" description="Disordered" evidence="1">
    <location>
        <begin position="467"/>
        <end position="496"/>
    </location>
</feature>
<accession>A0A6J4D0W0</accession>
<organism evidence="2 3">
    <name type="scientific">Helicobacter suis</name>
    <dbReference type="NCBI Taxonomy" id="104628"/>
    <lineage>
        <taxon>Bacteria</taxon>
        <taxon>Pseudomonadati</taxon>
        <taxon>Campylobacterota</taxon>
        <taxon>Epsilonproteobacteria</taxon>
        <taxon>Campylobacterales</taxon>
        <taxon>Helicobacteraceae</taxon>
        <taxon>Helicobacter</taxon>
    </lineage>
</organism>
<dbReference type="RefSeq" id="WP_104683457.1">
    <property type="nucleotide sequence ID" value="NZ_AP019776.1"/>
</dbReference>
<dbReference type="EMBL" id="AP019776">
    <property type="protein sequence ID" value="BCD71095.1"/>
    <property type="molecule type" value="Genomic_DNA"/>
</dbReference>
<dbReference type="Proteomes" id="UP000317935">
    <property type="component" value="Plasmid pSNTW101c_2"/>
</dbReference>
<sequence>MNLSLSICHDNTQYALNQWQVIYNIESLEKLAELALKYDTSPMIFCADKERQKYAKSQRSHANVIGFNNALFFDIDNQENEPYLSVQEAQKILKKHQIFSVIIPSRNYLKIKPKDTRKNIERYRIIIPTQMPISNFFFQEKEAYQILQISIAKALKIYDFVDKSALKDLARFYRKNDPNSPTLLKPIIIEGNRIMNLEFLEQNAIQKFQETREKKIVLQVPRQPVKEVRDKDLKSRGYLTHADMEKILSTDILLLISIFEGIEREYYEGSYHMVKTNKGGKYSLLEDRKVAHDFKTDATFNCLSYLEFQLQTTNLNKIARELEHITGESYIVLNPEVFGVVCHAINEFKNIIKVEQFLKNFYGVKFVKISLEGWVKIADQYIQLPAHSLDIFKSPNTAPQQHPKVSYNQGKKNHPNKEKKMSHTKEQILEILSAIETCEEELYDKEKEVKQLRAKLKGLKVKLQGAINKIGKSKNTTPKKHKTHTNPHTENQPSQN</sequence>